<comment type="caution">
    <text evidence="3">The sequence shown here is derived from an EMBL/GenBank/DDBJ whole genome shotgun (WGS) entry which is preliminary data.</text>
</comment>
<dbReference type="Proteomes" id="UP001516023">
    <property type="component" value="Unassembled WGS sequence"/>
</dbReference>
<dbReference type="InterPro" id="IPR000719">
    <property type="entry name" value="Prot_kinase_dom"/>
</dbReference>
<keyword evidence="4" id="KW-1185">Reference proteome</keyword>
<dbReference type="InterPro" id="IPR008271">
    <property type="entry name" value="Ser/Thr_kinase_AS"/>
</dbReference>
<protein>
    <recommendedName>
        <fullName evidence="2">Protein kinase domain-containing protein</fullName>
    </recommendedName>
</protein>
<dbReference type="InterPro" id="IPR011009">
    <property type="entry name" value="Kinase-like_dom_sf"/>
</dbReference>
<dbReference type="SMART" id="SM00220">
    <property type="entry name" value="S_TKc"/>
    <property type="match status" value="1"/>
</dbReference>
<evidence type="ECO:0000313" key="3">
    <source>
        <dbReference type="EMBL" id="KAL3785012.1"/>
    </source>
</evidence>
<dbReference type="AlphaFoldDB" id="A0ABD3PBG6"/>
<evidence type="ECO:0000256" key="1">
    <source>
        <dbReference type="SAM" id="MobiDB-lite"/>
    </source>
</evidence>
<dbReference type="PANTHER" id="PTHR44167">
    <property type="entry name" value="OVARIAN-SPECIFIC SERINE/THREONINE-PROTEIN KINASE LOK-RELATED"/>
    <property type="match status" value="1"/>
</dbReference>
<dbReference type="Gene3D" id="3.30.200.20">
    <property type="entry name" value="Phosphorylase Kinase, domain 1"/>
    <property type="match status" value="1"/>
</dbReference>
<dbReference type="SUPFAM" id="SSF56112">
    <property type="entry name" value="Protein kinase-like (PK-like)"/>
    <property type="match status" value="1"/>
</dbReference>
<dbReference type="Gene3D" id="1.10.510.10">
    <property type="entry name" value="Transferase(Phosphotransferase) domain 1"/>
    <property type="match status" value="1"/>
</dbReference>
<dbReference type="PROSITE" id="PS50011">
    <property type="entry name" value="PROTEIN_KINASE_DOM"/>
    <property type="match status" value="1"/>
</dbReference>
<dbReference type="Pfam" id="PF00069">
    <property type="entry name" value="Pkinase"/>
    <property type="match status" value="1"/>
</dbReference>
<dbReference type="PANTHER" id="PTHR44167:SF30">
    <property type="entry name" value="PHOSPHORYLASE KINASE"/>
    <property type="match status" value="1"/>
</dbReference>
<proteinExistence type="predicted"/>
<feature type="region of interest" description="Disordered" evidence="1">
    <location>
        <begin position="41"/>
        <end position="61"/>
    </location>
</feature>
<evidence type="ECO:0000259" key="2">
    <source>
        <dbReference type="PROSITE" id="PS50011"/>
    </source>
</evidence>
<sequence length="468" mass="51705">MSESDWPPEIDQAYERVRVLGHGAFGAVWLAKAKHSSSLLSQTEKTACARDTGDHDGDDDASIESFENDDQFDSCVSPNSSASAAAKISSQDVSYVAIKRIHASKEPEIKYASREIDILREINHPNVIRCLAHVKTPRSRIVVLTLANGPNLQQLVNAGGALSVSLARLAARHLIAAVSYLHGRAVIHRDIKPDNCILMKHKNSPSYISHHDDWMANDDLWNDAYIFDESEWKVVLVDFGFAKALTPQQVGVRQSVRQIFARQASQHHQDMLESKENVSDAKRAIHTPPPKRGFSFERIPIRAMSAVGTRSYAAPEVMKVRTRSSQDEALTDCVSDYGFISDSYSVGSTIKVLLTGVPADVEDVVRFISANNNLLLDALSVILSCGRKSKIRKKRYKFLDETPRQAREVVVKLMKAKAEERLAVPLARDEPWIEGGCGVDDPVVELPQGDIVIGNSDPVVCLKCAAHH</sequence>
<feature type="domain" description="Protein kinase" evidence="2">
    <location>
        <begin position="14"/>
        <end position="433"/>
    </location>
</feature>
<reference evidence="3 4" key="1">
    <citation type="journal article" date="2020" name="G3 (Bethesda)">
        <title>Improved Reference Genome for Cyclotella cryptica CCMP332, a Model for Cell Wall Morphogenesis, Salinity Adaptation, and Lipid Production in Diatoms (Bacillariophyta).</title>
        <authorList>
            <person name="Roberts W.R."/>
            <person name="Downey K.M."/>
            <person name="Ruck E.C."/>
            <person name="Traller J.C."/>
            <person name="Alverson A.J."/>
        </authorList>
    </citation>
    <scope>NUCLEOTIDE SEQUENCE [LARGE SCALE GENOMIC DNA]</scope>
    <source>
        <strain evidence="3 4">CCMP332</strain>
    </source>
</reference>
<dbReference type="EMBL" id="JABMIG020000224">
    <property type="protein sequence ID" value="KAL3785012.1"/>
    <property type="molecule type" value="Genomic_DNA"/>
</dbReference>
<organism evidence="3 4">
    <name type="scientific">Cyclotella cryptica</name>
    <dbReference type="NCBI Taxonomy" id="29204"/>
    <lineage>
        <taxon>Eukaryota</taxon>
        <taxon>Sar</taxon>
        <taxon>Stramenopiles</taxon>
        <taxon>Ochrophyta</taxon>
        <taxon>Bacillariophyta</taxon>
        <taxon>Coscinodiscophyceae</taxon>
        <taxon>Thalassiosirophycidae</taxon>
        <taxon>Stephanodiscales</taxon>
        <taxon>Stephanodiscaceae</taxon>
        <taxon>Cyclotella</taxon>
    </lineage>
</organism>
<evidence type="ECO:0000313" key="4">
    <source>
        <dbReference type="Proteomes" id="UP001516023"/>
    </source>
</evidence>
<dbReference type="PROSITE" id="PS00108">
    <property type="entry name" value="PROTEIN_KINASE_ST"/>
    <property type="match status" value="1"/>
</dbReference>
<gene>
    <name evidence="3" type="ORF">HJC23_007933</name>
</gene>
<name>A0ABD3PBG6_9STRA</name>
<accession>A0ABD3PBG6</accession>